<reference evidence="1 2" key="1">
    <citation type="submission" date="2007-01" db="EMBL/GenBank/DDBJ databases">
        <authorList>
            <person name="Haygood M."/>
            <person name="Podell S."/>
            <person name="Anderson C."/>
            <person name="Hopkinson B."/>
            <person name="Roe K."/>
            <person name="Barbeau K."/>
            <person name="Gaasterland T."/>
            <person name="Ferriera S."/>
            <person name="Johnson J."/>
            <person name="Kravitz S."/>
            <person name="Beeson K."/>
            <person name="Sutton G."/>
            <person name="Rogers Y.-H."/>
            <person name="Friedman R."/>
            <person name="Frazier M."/>
            <person name="Venter J.C."/>
        </authorList>
    </citation>
    <scope>NUCLEOTIDE SEQUENCE [LARGE SCALE GENOMIC DNA]</scope>
    <source>
        <strain evidence="1 2">ATCC 23134</strain>
    </source>
</reference>
<evidence type="ECO:0000313" key="2">
    <source>
        <dbReference type="Proteomes" id="UP000004095"/>
    </source>
</evidence>
<accession>A1ZMC3</accession>
<sequence>MPYFIAKIHFTKVPINEYSEAKTLTKLTERFIQKAAPEKPQK</sequence>
<dbReference type="Proteomes" id="UP000004095">
    <property type="component" value="Unassembled WGS sequence"/>
</dbReference>
<evidence type="ECO:0000313" key="1">
    <source>
        <dbReference type="EMBL" id="EAY28303.1"/>
    </source>
</evidence>
<proteinExistence type="predicted"/>
<gene>
    <name evidence="1" type="ORF">M23134_03855</name>
</gene>
<protein>
    <submittedName>
        <fullName evidence="1">Uncharacterized protein</fullName>
    </submittedName>
</protein>
<organism evidence="1 2">
    <name type="scientific">Microscilla marina ATCC 23134</name>
    <dbReference type="NCBI Taxonomy" id="313606"/>
    <lineage>
        <taxon>Bacteria</taxon>
        <taxon>Pseudomonadati</taxon>
        <taxon>Bacteroidota</taxon>
        <taxon>Cytophagia</taxon>
        <taxon>Cytophagales</taxon>
        <taxon>Microscillaceae</taxon>
        <taxon>Microscilla</taxon>
    </lineage>
</organism>
<keyword evidence="2" id="KW-1185">Reference proteome</keyword>
<name>A1ZMC3_MICM2</name>
<dbReference type="EMBL" id="AAWS01000016">
    <property type="protein sequence ID" value="EAY28303.1"/>
    <property type="molecule type" value="Genomic_DNA"/>
</dbReference>
<comment type="caution">
    <text evidence="1">The sequence shown here is derived from an EMBL/GenBank/DDBJ whole genome shotgun (WGS) entry which is preliminary data.</text>
</comment>
<dbReference type="AlphaFoldDB" id="A1ZMC3"/>